<protein>
    <submittedName>
        <fullName evidence="4">Enoyl-CoA hydratase/isomerase family protein</fullName>
    </submittedName>
</protein>
<comment type="caution">
    <text evidence="4">The sequence shown here is derived from an EMBL/GenBank/DDBJ whole genome shotgun (WGS) entry which is preliminary data.</text>
</comment>
<dbReference type="Gene3D" id="1.10.12.10">
    <property type="entry name" value="Lyase 2-enoyl-coa Hydratase, Chain A, domain 2"/>
    <property type="match status" value="1"/>
</dbReference>
<dbReference type="Gene3D" id="3.90.226.10">
    <property type="entry name" value="2-enoyl-CoA Hydratase, Chain A, domain 1"/>
    <property type="match status" value="1"/>
</dbReference>
<dbReference type="EMBL" id="JBHTCO010000002">
    <property type="protein sequence ID" value="MFC7391726.1"/>
    <property type="molecule type" value="Genomic_DNA"/>
</dbReference>
<reference evidence="5" key="1">
    <citation type="journal article" date="2019" name="Int. J. Syst. Evol. Microbiol.">
        <title>The Global Catalogue of Microorganisms (GCM) 10K type strain sequencing project: providing services to taxonomists for standard genome sequencing and annotation.</title>
        <authorList>
            <consortium name="The Broad Institute Genomics Platform"/>
            <consortium name="The Broad Institute Genome Sequencing Center for Infectious Disease"/>
            <person name="Wu L."/>
            <person name="Ma J."/>
        </authorList>
    </citation>
    <scope>NUCLEOTIDE SEQUENCE [LARGE SCALE GENOMIC DNA]</scope>
    <source>
        <strain evidence="5">CGMCC 1.16305</strain>
    </source>
</reference>
<dbReference type="RefSeq" id="WP_380963013.1">
    <property type="nucleotide sequence ID" value="NZ_JBHTCO010000002.1"/>
</dbReference>
<dbReference type="Pfam" id="PF00378">
    <property type="entry name" value="ECH_1"/>
    <property type="match status" value="1"/>
</dbReference>
<evidence type="ECO:0000256" key="3">
    <source>
        <dbReference type="RuleBase" id="RU003707"/>
    </source>
</evidence>
<comment type="similarity">
    <text evidence="1 3">Belongs to the enoyl-CoA hydratase/isomerase family.</text>
</comment>
<keyword evidence="2" id="KW-0456">Lyase</keyword>
<dbReference type="SUPFAM" id="SSF52096">
    <property type="entry name" value="ClpP/crotonase"/>
    <property type="match status" value="1"/>
</dbReference>
<dbReference type="PANTHER" id="PTHR11941">
    <property type="entry name" value="ENOYL-COA HYDRATASE-RELATED"/>
    <property type="match status" value="1"/>
</dbReference>
<dbReference type="Proteomes" id="UP001596505">
    <property type="component" value="Unassembled WGS sequence"/>
</dbReference>
<dbReference type="InterPro" id="IPR018376">
    <property type="entry name" value="Enoyl-CoA_hyd/isom_CS"/>
</dbReference>
<evidence type="ECO:0000256" key="2">
    <source>
        <dbReference type="ARBA" id="ARBA00023239"/>
    </source>
</evidence>
<dbReference type="PANTHER" id="PTHR11941:SF54">
    <property type="entry name" value="ENOYL-COA HYDRATASE, MITOCHONDRIAL"/>
    <property type="match status" value="1"/>
</dbReference>
<dbReference type="InterPro" id="IPR014748">
    <property type="entry name" value="Enoyl-CoA_hydra_C"/>
</dbReference>
<dbReference type="InterPro" id="IPR001753">
    <property type="entry name" value="Enoyl-CoA_hydra/iso"/>
</dbReference>
<dbReference type="PROSITE" id="PS00166">
    <property type="entry name" value="ENOYL_COA_HYDRATASE"/>
    <property type="match status" value="1"/>
</dbReference>
<proteinExistence type="inferred from homology"/>
<name>A0ABW2PWY3_9BACL</name>
<evidence type="ECO:0000313" key="4">
    <source>
        <dbReference type="EMBL" id="MFC7391726.1"/>
    </source>
</evidence>
<accession>A0ABW2PWY3</accession>
<evidence type="ECO:0000256" key="1">
    <source>
        <dbReference type="ARBA" id="ARBA00005254"/>
    </source>
</evidence>
<dbReference type="InterPro" id="IPR029045">
    <property type="entry name" value="ClpP/crotonase-like_dom_sf"/>
</dbReference>
<keyword evidence="5" id="KW-1185">Reference proteome</keyword>
<dbReference type="CDD" id="cd06558">
    <property type="entry name" value="crotonase-like"/>
    <property type="match status" value="1"/>
</dbReference>
<organism evidence="4 5">
    <name type="scientific">Scopulibacillus cellulosilyticus</name>
    <dbReference type="NCBI Taxonomy" id="2665665"/>
    <lineage>
        <taxon>Bacteria</taxon>
        <taxon>Bacillati</taxon>
        <taxon>Bacillota</taxon>
        <taxon>Bacilli</taxon>
        <taxon>Bacillales</taxon>
        <taxon>Sporolactobacillaceae</taxon>
        <taxon>Scopulibacillus</taxon>
    </lineage>
</organism>
<gene>
    <name evidence="4" type="ORF">ACFQRG_01795</name>
</gene>
<sequence length="258" mass="28844">MGKPEFIKSWQQNGIGFIELNRPKLLNALNRQMVSEIVSALTEFDRDHDTRVILIKGSGRAFAAGADIDEMAHDTPIKLELLNQFAEWDRISQIKKPVIAAVHGFALGGGFELALSCDFIFAAENARFGFPEVNLGVMPGAGGTVRLTKAMGRTKALEWLCTGEQMEASVAFHYGLITRLVPEEVLFNEAERFAAKLAQKPPLSLRLIKDTVNKAVDVNVYEAMQYERKNFYLLFSSEDQKEGMKAFVEKRPANFRGQ</sequence>
<evidence type="ECO:0000313" key="5">
    <source>
        <dbReference type="Proteomes" id="UP001596505"/>
    </source>
</evidence>